<sequence>MENGRIEEKDLRALISSLQLPPVILEIYDENIKDPQVAEYFEETYFKPESILTLSAEEQKIYQTDRFVPLLQIDNSLIIAYDTERKGYIDYYLESDPMDSPLYTWDGVFLEQVTLWFEDEMEEDEILHLGKTLHLKHVPEILESLMEAEEDGELDTFEGKDQWMTTELKKWKMVLAEKTQ</sequence>
<dbReference type="AlphaFoldDB" id="A0A1H5XM93"/>
<reference evidence="2" key="1">
    <citation type="submission" date="2016-10" db="EMBL/GenBank/DDBJ databases">
        <authorList>
            <person name="Varghese N."/>
            <person name="Submissions S."/>
        </authorList>
    </citation>
    <scope>NUCLEOTIDE SEQUENCE [LARGE SCALE GENOMIC DNA]</scope>
    <source>
        <strain evidence="2">DSM 22361</strain>
    </source>
</reference>
<gene>
    <name evidence="1" type="ORF">SAMN05421877_10553</name>
</gene>
<dbReference type="OrthoDB" id="710732at2"/>
<keyword evidence="2" id="KW-1185">Reference proteome</keyword>
<evidence type="ECO:0000313" key="1">
    <source>
        <dbReference type="EMBL" id="SEG12904.1"/>
    </source>
</evidence>
<proteinExistence type="predicted"/>
<dbReference type="EMBL" id="FNUT01000005">
    <property type="protein sequence ID" value="SEG12904.1"/>
    <property type="molecule type" value="Genomic_DNA"/>
</dbReference>
<organism evidence="1 2">
    <name type="scientific">Sphingobacterium lactis</name>
    <dbReference type="NCBI Taxonomy" id="797291"/>
    <lineage>
        <taxon>Bacteria</taxon>
        <taxon>Pseudomonadati</taxon>
        <taxon>Bacteroidota</taxon>
        <taxon>Sphingobacteriia</taxon>
        <taxon>Sphingobacteriales</taxon>
        <taxon>Sphingobacteriaceae</taxon>
        <taxon>Sphingobacterium</taxon>
    </lineage>
</organism>
<dbReference type="Proteomes" id="UP000236731">
    <property type="component" value="Unassembled WGS sequence"/>
</dbReference>
<name>A0A1H5XM93_9SPHI</name>
<accession>A0A1H5XM93</accession>
<dbReference type="RefSeq" id="WP_103905978.1">
    <property type="nucleotide sequence ID" value="NZ_CP049246.1"/>
</dbReference>
<protein>
    <submittedName>
        <fullName evidence="1">Uncharacterized protein</fullName>
    </submittedName>
</protein>
<evidence type="ECO:0000313" key="2">
    <source>
        <dbReference type="Proteomes" id="UP000236731"/>
    </source>
</evidence>